<accession>A0AAV7EXM3</accession>
<dbReference type="Pfam" id="PF22191">
    <property type="entry name" value="IBR_1"/>
    <property type="match status" value="1"/>
</dbReference>
<dbReference type="Gene3D" id="3.30.40.10">
    <property type="entry name" value="Zinc/RING finger domain, C3HC4 (zinc finger)"/>
    <property type="match status" value="1"/>
</dbReference>
<feature type="compositionally biased region" description="Acidic residues" evidence="13">
    <location>
        <begin position="490"/>
        <end position="512"/>
    </location>
</feature>
<protein>
    <recommendedName>
        <fullName evidence="5">RBR-type E3 ubiquitin transferase</fullName>
        <ecNumber evidence="5">2.3.2.31</ecNumber>
    </recommendedName>
</protein>
<evidence type="ECO:0000256" key="6">
    <source>
        <dbReference type="ARBA" id="ARBA00022679"/>
    </source>
</evidence>
<dbReference type="Gene3D" id="1.20.120.1750">
    <property type="match status" value="1"/>
</dbReference>
<sequence>MEAVKASLTDDPSSSSAVTAPPIAVPVDEDISKLMDFQAQELERLNQEMKDRELCQAEMRRATDDLKRSEYDAKFALELQRMPRREWDEYGDLFERPIDEGTSSGPVVDDPVRLYSKGLVCTECVAGKLIHFASIGVALCDPRDNLILKIQKPLSASAMSREVMEAKALIEGLDSALYLDIKRVDILFEYVPLYNHVKKRWNVKQRKVAQLINQVHGLMENFEACRLFLVPRCHVKHVYKLARDSIDSQMTKSMGNAENKDLRIICKICLEETEQTQMFSVDGCSHLFCFSCMKQHVEVKLLHGVLPGCPHDDCHVKLTVDSSKEFLTPKLIDTMTQRIKEAAIPESDRLYCPYPKCSSLMSKQEMSHPPPEEFSPARCMLERSVMRKCVKCDGLFCLKCMVPWHYNISCQEYKILHPSEDERVCNMAKRELWRRCAKCNHMIELAEGCFHMTCRCGYEFCYICGAEWRDKKPTCSCPLWDERYIVQDQGDSEGSYDEDEDLDSYDSEDDWF</sequence>
<dbReference type="GO" id="GO:0061630">
    <property type="term" value="F:ubiquitin protein ligase activity"/>
    <property type="evidence" value="ECO:0007669"/>
    <property type="project" value="UniProtKB-EC"/>
</dbReference>
<name>A0AAV7EXM3_ARIFI</name>
<dbReference type="PANTHER" id="PTHR11685">
    <property type="entry name" value="RBR FAMILY RING FINGER AND IBR DOMAIN-CONTAINING"/>
    <property type="match status" value="1"/>
</dbReference>
<evidence type="ECO:0000313" key="16">
    <source>
        <dbReference type="EMBL" id="KAG9453284.1"/>
    </source>
</evidence>
<evidence type="ECO:0000256" key="4">
    <source>
        <dbReference type="ARBA" id="ARBA00005884"/>
    </source>
</evidence>
<comment type="cofactor">
    <cofactor evidence="2">
        <name>Zn(2+)</name>
        <dbReference type="ChEBI" id="CHEBI:29105"/>
    </cofactor>
</comment>
<dbReference type="Proteomes" id="UP000825729">
    <property type="component" value="Unassembled WGS sequence"/>
</dbReference>
<keyword evidence="17" id="KW-1185">Reference proteome</keyword>
<dbReference type="Pfam" id="PF00097">
    <property type="entry name" value="zf-C3HC4"/>
    <property type="match status" value="1"/>
</dbReference>
<keyword evidence="6" id="KW-0808">Transferase</keyword>
<dbReference type="GO" id="GO:0004523">
    <property type="term" value="F:RNA-DNA hybrid ribonuclease activity"/>
    <property type="evidence" value="ECO:0007669"/>
    <property type="project" value="InterPro"/>
</dbReference>
<dbReference type="InterPro" id="IPR013083">
    <property type="entry name" value="Znf_RING/FYVE/PHD"/>
</dbReference>
<keyword evidence="9 12" id="KW-0863">Zinc-finger</keyword>
<comment type="similarity">
    <text evidence="4">Belongs to the RBR family. Ariadne subfamily.</text>
</comment>
<evidence type="ECO:0000256" key="1">
    <source>
        <dbReference type="ARBA" id="ARBA00001798"/>
    </source>
</evidence>
<dbReference type="GO" id="GO:0008270">
    <property type="term" value="F:zinc ion binding"/>
    <property type="evidence" value="ECO:0007669"/>
    <property type="project" value="UniProtKB-KW"/>
</dbReference>
<dbReference type="AlphaFoldDB" id="A0AAV7EXM3"/>
<evidence type="ECO:0000256" key="7">
    <source>
        <dbReference type="ARBA" id="ARBA00022723"/>
    </source>
</evidence>
<evidence type="ECO:0000256" key="10">
    <source>
        <dbReference type="ARBA" id="ARBA00022786"/>
    </source>
</evidence>
<comment type="caution">
    <text evidence="16">The sequence shown here is derived from an EMBL/GenBank/DDBJ whole genome shotgun (WGS) entry which is preliminary data.</text>
</comment>
<reference evidence="16 17" key="1">
    <citation type="submission" date="2021-07" db="EMBL/GenBank/DDBJ databases">
        <title>The Aristolochia fimbriata genome: insights into angiosperm evolution, floral development and chemical biosynthesis.</title>
        <authorList>
            <person name="Jiao Y."/>
        </authorList>
    </citation>
    <scope>NUCLEOTIDE SEQUENCE [LARGE SCALE GENOMIC DNA]</scope>
    <source>
        <strain evidence="16">IBCAS-2021</strain>
        <tissue evidence="16">Leaf</tissue>
    </source>
</reference>
<dbReference type="EMBL" id="JAINDJ010000003">
    <property type="protein sequence ID" value="KAG9453284.1"/>
    <property type="molecule type" value="Genomic_DNA"/>
</dbReference>
<evidence type="ECO:0000256" key="12">
    <source>
        <dbReference type="PROSITE-ProRule" id="PRU00175"/>
    </source>
</evidence>
<evidence type="ECO:0000256" key="8">
    <source>
        <dbReference type="ARBA" id="ARBA00022737"/>
    </source>
</evidence>
<dbReference type="GO" id="GO:0016567">
    <property type="term" value="P:protein ubiquitination"/>
    <property type="evidence" value="ECO:0007669"/>
    <property type="project" value="InterPro"/>
</dbReference>
<evidence type="ECO:0000256" key="5">
    <source>
        <dbReference type="ARBA" id="ARBA00012251"/>
    </source>
</evidence>
<dbReference type="InterPro" id="IPR002867">
    <property type="entry name" value="IBR_dom"/>
</dbReference>
<dbReference type="GO" id="GO:0003676">
    <property type="term" value="F:nucleic acid binding"/>
    <property type="evidence" value="ECO:0007669"/>
    <property type="project" value="InterPro"/>
</dbReference>
<dbReference type="EC" id="2.3.2.31" evidence="5"/>
<dbReference type="InterPro" id="IPR031127">
    <property type="entry name" value="E3_UB_ligase_RBR"/>
</dbReference>
<dbReference type="SMART" id="SM00647">
    <property type="entry name" value="IBR"/>
    <property type="match status" value="2"/>
</dbReference>
<dbReference type="Gene3D" id="3.30.420.10">
    <property type="entry name" value="Ribonuclease H-like superfamily/Ribonuclease H"/>
    <property type="match status" value="1"/>
</dbReference>
<evidence type="ECO:0000256" key="3">
    <source>
        <dbReference type="ARBA" id="ARBA00003976"/>
    </source>
</evidence>
<dbReference type="PROSITE" id="PS51873">
    <property type="entry name" value="TRIAD"/>
    <property type="match status" value="1"/>
</dbReference>
<dbReference type="InterPro" id="IPR002156">
    <property type="entry name" value="RNaseH_domain"/>
</dbReference>
<gene>
    <name evidence="16" type="ORF">H6P81_006188</name>
</gene>
<dbReference type="InterPro" id="IPR017907">
    <property type="entry name" value="Znf_RING_CS"/>
</dbReference>
<comment type="function">
    <text evidence="3">Might act as an E3 ubiquitin-protein ligase, or as part of E3 complex, which accepts ubiquitin from specific E2 ubiquitin-conjugating enzymes and then transfers it to substrates.</text>
</comment>
<dbReference type="Pfam" id="PF01485">
    <property type="entry name" value="IBR"/>
    <property type="match status" value="1"/>
</dbReference>
<dbReference type="InterPro" id="IPR044066">
    <property type="entry name" value="TRIAD_supradom"/>
</dbReference>
<dbReference type="FunFam" id="1.20.120.1750:FF:000019">
    <property type="entry name" value="RBR-type E3 ubiquitin transferase"/>
    <property type="match status" value="1"/>
</dbReference>
<evidence type="ECO:0000256" key="13">
    <source>
        <dbReference type="SAM" id="MobiDB-lite"/>
    </source>
</evidence>
<evidence type="ECO:0000259" key="15">
    <source>
        <dbReference type="PROSITE" id="PS51873"/>
    </source>
</evidence>
<dbReference type="SUPFAM" id="SSF57850">
    <property type="entry name" value="RING/U-box"/>
    <property type="match status" value="2"/>
</dbReference>
<keyword evidence="7" id="KW-0479">Metal-binding</keyword>
<evidence type="ECO:0000256" key="9">
    <source>
        <dbReference type="ARBA" id="ARBA00022771"/>
    </source>
</evidence>
<proteinExistence type="inferred from homology"/>
<dbReference type="FunFam" id="3.30.40.10:FF:000230">
    <property type="entry name" value="RBR-type E3 ubiquitin transferase"/>
    <property type="match status" value="1"/>
</dbReference>
<feature type="domain" description="RING-type" evidence="15">
    <location>
        <begin position="262"/>
        <end position="481"/>
    </location>
</feature>
<dbReference type="InterPro" id="IPR018957">
    <property type="entry name" value="Znf_C3HC4_RING-type"/>
</dbReference>
<comment type="catalytic activity">
    <reaction evidence="1">
        <text>[E2 ubiquitin-conjugating enzyme]-S-ubiquitinyl-L-cysteine + [acceptor protein]-L-lysine = [E2 ubiquitin-conjugating enzyme]-L-cysteine + [acceptor protein]-N(6)-ubiquitinyl-L-lysine.</text>
        <dbReference type="EC" id="2.3.2.31"/>
    </reaction>
</comment>
<keyword evidence="11" id="KW-0862">Zinc</keyword>
<keyword evidence="8" id="KW-0677">Repeat</keyword>
<evidence type="ECO:0000313" key="17">
    <source>
        <dbReference type="Proteomes" id="UP000825729"/>
    </source>
</evidence>
<dbReference type="CDD" id="cd22584">
    <property type="entry name" value="Rcat_RBR_unk"/>
    <property type="match status" value="1"/>
</dbReference>
<feature type="region of interest" description="Disordered" evidence="13">
    <location>
        <begin position="488"/>
        <end position="512"/>
    </location>
</feature>
<dbReference type="InterPro" id="IPR036397">
    <property type="entry name" value="RNaseH_sf"/>
</dbReference>
<evidence type="ECO:0000256" key="11">
    <source>
        <dbReference type="ARBA" id="ARBA00022833"/>
    </source>
</evidence>
<feature type="region of interest" description="Disordered" evidence="13">
    <location>
        <begin position="1"/>
        <end position="21"/>
    </location>
</feature>
<feature type="domain" description="RING-type" evidence="14">
    <location>
        <begin position="266"/>
        <end position="313"/>
    </location>
</feature>
<organism evidence="16 17">
    <name type="scientific">Aristolochia fimbriata</name>
    <name type="common">White veined hardy Dutchman's pipe vine</name>
    <dbReference type="NCBI Taxonomy" id="158543"/>
    <lineage>
        <taxon>Eukaryota</taxon>
        <taxon>Viridiplantae</taxon>
        <taxon>Streptophyta</taxon>
        <taxon>Embryophyta</taxon>
        <taxon>Tracheophyta</taxon>
        <taxon>Spermatophyta</taxon>
        <taxon>Magnoliopsida</taxon>
        <taxon>Magnoliidae</taxon>
        <taxon>Piperales</taxon>
        <taxon>Aristolochiaceae</taxon>
        <taxon>Aristolochia</taxon>
    </lineage>
</organism>
<keyword evidence="10" id="KW-0833">Ubl conjugation pathway</keyword>
<evidence type="ECO:0000256" key="2">
    <source>
        <dbReference type="ARBA" id="ARBA00001947"/>
    </source>
</evidence>
<dbReference type="CDD" id="cd22582">
    <property type="entry name" value="BRcat_RBR_unk"/>
    <property type="match status" value="1"/>
</dbReference>
<evidence type="ECO:0000259" key="14">
    <source>
        <dbReference type="PROSITE" id="PS50089"/>
    </source>
</evidence>
<dbReference type="PROSITE" id="PS50089">
    <property type="entry name" value="ZF_RING_2"/>
    <property type="match status" value="1"/>
</dbReference>
<dbReference type="InterPro" id="IPR001841">
    <property type="entry name" value="Znf_RING"/>
</dbReference>
<dbReference type="FunFam" id="3.30.420.10:FF:000076">
    <property type="entry name" value="RBR-type E3 ubiquitin transferase"/>
    <property type="match status" value="1"/>
</dbReference>
<dbReference type="Pfam" id="PF13456">
    <property type="entry name" value="RVT_3"/>
    <property type="match status" value="1"/>
</dbReference>
<dbReference type="PROSITE" id="PS00518">
    <property type="entry name" value="ZF_RING_1"/>
    <property type="match status" value="1"/>
</dbReference>